<organism evidence="4 5">
    <name type="scientific">Fusarium flagelliforme</name>
    <dbReference type="NCBI Taxonomy" id="2675880"/>
    <lineage>
        <taxon>Eukaryota</taxon>
        <taxon>Fungi</taxon>
        <taxon>Dikarya</taxon>
        <taxon>Ascomycota</taxon>
        <taxon>Pezizomycotina</taxon>
        <taxon>Sordariomycetes</taxon>
        <taxon>Hypocreomycetidae</taxon>
        <taxon>Hypocreales</taxon>
        <taxon>Nectriaceae</taxon>
        <taxon>Fusarium</taxon>
        <taxon>Fusarium incarnatum-equiseti species complex</taxon>
    </lineage>
</organism>
<dbReference type="PROSITE" id="PS50088">
    <property type="entry name" value="ANK_REPEAT"/>
    <property type="match status" value="1"/>
</dbReference>
<dbReference type="InterPro" id="IPR056884">
    <property type="entry name" value="NPHP3-like_N"/>
</dbReference>
<dbReference type="InterPro" id="IPR036770">
    <property type="entry name" value="Ankyrin_rpt-contain_sf"/>
</dbReference>
<evidence type="ECO:0000259" key="3">
    <source>
        <dbReference type="Pfam" id="PF24883"/>
    </source>
</evidence>
<evidence type="ECO:0000313" key="5">
    <source>
        <dbReference type="Proteomes" id="UP000265631"/>
    </source>
</evidence>
<name>A0A395MKY1_9HYPO</name>
<sequence length="1114" mass="126388">MAEVIGLIAAGGQFVEQSVKLIKLARSTREKYRDTPKEIENWQQQLESLQKIVDSIRQTPSLHNADEVKSTVDRCNTISNFLLQTFDTIHFTESDSFRHKTWRAAVSILKEEEIRSSFSELEQLKTSLSLHIAIKNLNVNQRITHTTTLLNDLLSSVKSGSGSGTDEESCLQALFITDTRSDRDGFITTKGQRTPGTFEWIPQTRQYQEWSARNGPGLIWISGPPGKGKTVISIFLSELLEATKPNSTVIFFFCDNKLPSRNHAVSILRGLMLQLIQQHQKVLPYLMSTWKIQQGILFQTTSFETLWRIFAQMLEALRDEEVCCVLDAPDECDEESLTSLLCKISNSYNSPGGLPLKLIIASREEPKVLPEALEGHPRITLEDVDDDLKLYISETVSHLAGAKMIEGSPLHRRIEKAFYQGAEGTFLWVSYMAQDLKHKSLSEIELALTKLPQGLYEVYERIMSQIRVESRDKIADMLMWLLFAEHPLEIDNLCDAIEVEASPTLTRKQVCIDYVRSCGHLLQLQVFKMDSYTWITYDAATYTGSRLRATFLHQSAKDFLLRTDGEGLSLPITACSNRAHVRILDRLFAILEHQFGDGAVLDDPMIDSGLECGMSELVRHHYSITAVPLLEYAILYLGYHMNQLGEEIGLILPKHEVFFGEVSNVRGTWFSYIQDLDTCPYYFPSPSGSTVPLLHVACQQGLYRLVRTCLESKAMLAVLGRHWKINQKWGNDEETPLHFAVKNGSSDVIKLLLDHGASVRSKDFHQETPLHYAIRHSTAEVYKQLASAKRSSKVYREEAKQYSKKKNTLPPRHKSLLHLAAESGWESLCQQLIQHHNYNTDWETDSGTKAIHLALKRERLSLAKRFVTEWGASLTPEIQLLRAILTPHGGPVLKRVFFEGPLRTYTDHWGCNINAVDTERCTILYYDDLSYHTMEEIMNLGLPINFNHLNNRHQTPLHCENSWTDDPRLLKMFLLNSQFDLNKLDCEGCTPLHYSSRRIISTRLGNSTSHNGSDRSSSLEAKEIQKVKLLLDYGADRHLLNNEGRSAVDIVRKGRDMVPDRILKALTNYSTCAIDVRQIGLVLEDVTSPWVTQNGWIIPPLSALETGSFTVVGL</sequence>
<evidence type="ECO:0000256" key="1">
    <source>
        <dbReference type="ARBA" id="ARBA00022737"/>
    </source>
</evidence>
<evidence type="ECO:0000256" key="2">
    <source>
        <dbReference type="PROSITE-ProRule" id="PRU00023"/>
    </source>
</evidence>
<dbReference type="Pfam" id="PF12796">
    <property type="entry name" value="Ank_2"/>
    <property type="match status" value="1"/>
</dbReference>
<dbReference type="Proteomes" id="UP000265631">
    <property type="component" value="Unassembled WGS sequence"/>
</dbReference>
<dbReference type="Pfam" id="PF24883">
    <property type="entry name" value="NPHP3_N"/>
    <property type="match status" value="1"/>
</dbReference>
<evidence type="ECO:0000313" key="4">
    <source>
        <dbReference type="EMBL" id="RFN48574.1"/>
    </source>
</evidence>
<dbReference type="PANTHER" id="PTHR10039:SF16">
    <property type="entry name" value="GPI INOSITOL-DEACYLASE"/>
    <property type="match status" value="1"/>
</dbReference>
<feature type="repeat" description="ANK" evidence="2">
    <location>
        <begin position="732"/>
        <end position="764"/>
    </location>
</feature>
<dbReference type="Gene3D" id="3.40.50.300">
    <property type="entry name" value="P-loop containing nucleotide triphosphate hydrolases"/>
    <property type="match status" value="1"/>
</dbReference>
<dbReference type="STRING" id="2594813.A0A395MKY1"/>
<gene>
    <name evidence="4" type="ORF">FIE12Z_7154</name>
</gene>
<keyword evidence="2" id="KW-0040">ANK repeat</keyword>
<dbReference type="SMART" id="SM00248">
    <property type="entry name" value="ANK"/>
    <property type="match status" value="6"/>
</dbReference>
<keyword evidence="1" id="KW-0677">Repeat</keyword>
<dbReference type="SUPFAM" id="SSF48403">
    <property type="entry name" value="Ankyrin repeat"/>
    <property type="match status" value="1"/>
</dbReference>
<reference evidence="4 5" key="1">
    <citation type="journal article" date="2018" name="PLoS Pathog.">
        <title>Evolution of structural diversity of trichothecenes, a family of toxins produced by plant pathogenic and entomopathogenic fungi.</title>
        <authorList>
            <person name="Proctor R.H."/>
            <person name="McCormick S.P."/>
            <person name="Kim H.S."/>
            <person name="Cardoza R.E."/>
            <person name="Stanley A.M."/>
            <person name="Lindo L."/>
            <person name="Kelly A."/>
            <person name="Brown D.W."/>
            <person name="Lee T."/>
            <person name="Vaughan M.M."/>
            <person name="Alexander N.J."/>
            <person name="Busman M."/>
            <person name="Gutierrez S."/>
        </authorList>
    </citation>
    <scope>NUCLEOTIDE SEQUENCE [LARGE SCALE GENOMIC DNA]</scope>
    <source>
        <strain evidence="4 5">NRRL 13405</strain>
    </source>
</reference>
<feature type="domain" description="Nephrocystin 3-like N-terminal" evidence="3">
    <location>
        <begin position="196"/>
        <end position="363"/>
    </location>
</feature>
<dbReference type="InterPro" id="IPR027417">
    <property type="entry name" value="P-loop_NTPase"/>
</dbReference>
<protein>
    <recommendedName>
        <fullName evidence="3">Nephrocystin 3-like N-terminal domain-containing protein</fullName>
    </recommendedName>
</protein>
<comment type="caution">
    <text evidence="4">The sequence shown here is derived from an EMBL/GenBank/DDBJ whole genome shotgun (WGS) entry which is preliminary data.</text>
</comment>
<dbReference type="Gene3D" id="1.25.40.20">
    <property type="entry name" value="Ankyrin repeat-containing domain"/>
    <property type="match status" value="2"/>
</dbReference>
<dbReference type="PROSITE" id="PS50297">
    <property type="entry name" value="ANK_REP_REGION"/>
    <property type="match status" value="1"/>
</dbReference>
<proteinExistence type="predicted"/>
<dbReference type="AlphaFoldDB" id="A0A395MKY1"/>
<dbReference type="PANTHER" id="PTHR10039">
    <property type="entry name" value="AMELOGENIN"/>
    <property type="match status" value="1"/>
</dbReference>
<accession>A0A395MKY1</accession>
<keyword evidence="5" id="KW-1185">Reference proteome</keyword>
<dbReference type="EMBL" id="PXXK01000203">
    <property type="protein sequence ID" value="RFN48574.1"/>
    <property type="molecule type" value="Genomic_DNA"/>
</dbReference>
<dbReference type="InterPro" id="IPR002110">
    <property type="entry name" value="Ankyrin_rpt"/>
</dbReference>
<dbReference type="SUPFAM" id="SSF52540">
    <property type="entry name" value="P-loop containing nucleoside triphosphate hydrolases"/>
    <property type="match status" value="1"/>
</dbReference>